<dbReference type="InterPro" id="IPR001867">
    <property type="entry name" value="OmpR/PhoB-type_DNA-bd"/>
</dbReference>
<name>W7YV33_9BACL</name>
<dbReference type="CDD" id="cd00383">
    <property type="entry name" value="trans_reg_C"/>
    <property type="match status" value="1"/>
</dbReference>
<dbReference type="InterPro" id="IPR036388">
    <property type="entry name" value="WH-like_DNA-bd_sf"/>
</dbReference>
<dbReference type="Proteomes" id="UP000019364">
    <property type="component" value="Unassembled WGS sequence"/>
</dbReference>
<sequence length="231" mass="26567">MRLLIIEDDQHLSDTICETTGSLFQTEQAFDGEEGLFLAEQNIYDVIILDIMLPQLNGYEVLDRLRSKGITTPVLMLTAKDSIDDKIQGFKKGADDYLVKPFHREELLLRLEAILRRSSVGDYKEHSLQFKDLKLNLQNLTVTIGDEPILLNGKQIDLLEYLIHNRDIILTKEQIFDRVWGMDSSTTNTVIEVYISNLRKKFKQSGYDKYIKTIRGTGYMLSSSNCGEEHE</sequence>
<dbReference type="Pfam" id="PF00072">
    <property type="entry name" value="Response_reg"/>
    <property type="match status" value="1"/>
</dbReference>
<keyword evidence="3" id="KW-0805">Transcription regulation</keyword>
<dbReference type="RefSeq" id="WP_036648861.1">
    <property type="nucleotide sequence ID" value="NZ_BAVZ01000006.1"/>
</dbReference>
<dbReference type="PANTHER" id="PTHR48111:SF22">
    <property type="entry name" value="REGULATOR OF RPOS"/>
    <property type="match status" value="1"/>
</dbReference>
<dbReference type="Gene3D" id="3.40.50.2300">
    <property type="match status" value="1"/>
</dbReference>
<dbReference type="Pfam" id="PF00486">
    <property type="entry name" value="Trans_reg_C"/>
    <property type="match status" value="1"/>
</dbReference>
<evidence type="ECO:0000256" key="6">
    <source>
        <dbReference type="PROSITE-ProRule" id="PRU00169"/>
    </source>
</evidence>
<feature type="domain" description="OmpR/PhoB-type" evidence="9">
    <location>
        <begin position="125"/>
        <end position="223"/>
    </location>
</feature>
<accession>W7YV33</accession>
<proteinExistence type="predicted"/>
<keyword evidence="11" id="KW-1185">Reference proteome</keyword>
<dbReference type="AlphaFoldDB" id="W7YV33"/>
<evidence type="ECO:0000313" key="11">
    <source>
        <dbReference type="Proteomes" id="UP000019364"/>
    </source>
</evidence>
<dbReference type="PROSITE" id="PS51755">
    <property type="entry name" value="OMPR_PHOB"/>
    <property type="match status" value="1"/>
</dbReference>
<protein>
    <submittedName>
        <fullName evidence="10">Response regulator receiver</fullName>
    </submittedName>
</protein>
<evidence type="ECO:0000259" key="8">
    <source>
        <dbReference type="PROSITE" id="PS50110"/>
    </source>
</evidence>
<comment type="caution">
    <text evidence="10">The sequence shown here is derived from an EMBL/GenBank/DDBJ whole genome shotgun (WGS) entry which is preliminary data.</text>
</comment>
<dbReference type="InterPro" id="IPR039420">
    <property type="entry name" value="WalR-like"/>
</dbReference>
<keyword evidence="4 7" id="KW-0238">DNA-binding</keyword>
<organism evidence="10 11">
    <name type="scientific">Paenibacillus pini JCM 16418</name>
    <dbReference type="NCBI Taxonomy" id="1236976"/>
    <lineage>
        <taxon>Bacteria</taxon>
        <taxon>Bacillati</taxon>
        <taxon>Bacillota</taxon>
        <taxon>Bacilli</taxon>
        <taxon>Bacillales</taxon>
        <taxon>Paenibacillaceae</taxon>
        <taxon>Paenibacillus</taxon>
    </lineage>
</organism>
<feature type="DNA-binding region" description="OmpR/PhoB-type" evidence="7">
    <location>
        <begin position="125"/>
        <end position="223"/>
    </location>
</feature>
<evidence type="ECO:0000256" key="7">
    <source>
        <dbReference type="PROSITE-ProRule" id="PRU01091"/>
    </source>
</evidence>
<dbReference type="GO" id="GO:0006355">
    <property type="term" value="P:regulation of DNA-templated transcription"/>
    <property type="evidence" value="ECO:0007669"/>
    <property type="project" value="InterPro"/>
</dbReference>
<dbReference type="GO" id="GO:0000976">
    <property type="term" value="F:transcription cis-regulatory region binding"/>
    <property type="evidence" value="ECO:0007669"/>
    <property type="project" value="TreeGrafter"/>
</dbReference>
<dbReference type="SMART" id="SM00862">
    <property type="entry name" value="Trans_reg_C"/>
    <property type="match status" value="1"/>
</dbReference>
<dbReference type="PANTHER" id="PTHR48111">
    <property type="entry name" value="REGULATOR OF RPOS"/>
    <property type="match status" value="1"/>
</dbReference>
<feature type="modified residue" description="4-aspartylphosphate" evidence="6">
    <location>
        <position position="50"/>
    </location>
</feature>
<dbReference type="PROSITE" id="PS50110">
    <property type="entry name" value="RESPONSE_REGULATORY"/>
    <property type="match status" value="1"/>
</dbReference>
<evidence type="ECO:0000256" key="5">
    <source>
        <dbReference type="ARBA" id="ARBA00023163"/>
    </source>
</evidence>
<evidence type="ECO:0000256" key="1">
    <source>
        <dbReference type="ARBA" id="ARBA00022553"/>
    </source>
</evidence>
<dbReference type="Gene3D" id="1.10.10.10">
    <property type="entry name" value="Winged helix-like DNA-binding domain superfamily/Winged helix DNA-binding domain"/>
    <property type="match status" value="1"/>
</dbReference>
<evidence type="ECO:0000259" key="9">
    <source>
        <dbReference type="PROSITE" id="PS51755"/>
    </source>
</evidence>
<keyword evidence="1 6" id="KW-0597">Phosphoprotein</keyword>
<dbReference type="OrthoDB" id="9790442at2"/>
<dbReference type="GO" id="GO:0000156">
    <property type="term" value="F:phosphorelay response regulator activity"/>
    <property type="evidence" value="ECO:0007669"/>
    <property type="project" value="TreeGrafter"/>
</dbReference>
<keyword evidence="2" id="KW-0902">Two-component regulatory system</keyword>
<dbReference type="Gene3D" id="6.10.250.690">
    <property type="match status" value="1"/>
</dbReference>
<evidence type="ECO:0000256" key="2">
    <source>
        <dbReference type="ARBA" id="ARBA00023012"/>
    </source>
</evidence>
<dbReference type="EMBL" id="BAVZ01000006">
    <property type="protein sequence ID" value="GAF08466.1"/>
    <property type="molecule type" value="Genomic_DNA"/>
</dbReference>
<dbReference type="GO" id="GO:0032993">
    <property type="term" value="C:protein-DNA complex"/>
    <property type="evidence" value="ECO:0007669"/>
    <property type="project" value="TreeGrafter"/>
</dbReference>
<evidence type="ECO:0000313" key="10">
    <source>
        <dbReference type="EMBL" id="GAF08466.1"/>
    </source>
</evidence>
<keyword evidence="5" id="KW-0804">Transcription</keyword>
<dbReference type="InterPro" id="IPR001789">
    <property type="entry name" value="Sig_transdc_resp-reg_receiver"/>
</dbReference>
<evidence type="ECO:0000256" key="4">
    <source>
        <dbReference type="ARBA" id="ARBA00023125"/>
    </source>
</evidence>
<dbReference type="GO" id="GO:0005829">
    <property type="term" value="C:cytosol"/>
    <property type="evidence" value="ECO:0007669"/>
    <property type="project" value="TreeGrafter"/>
</dbReference>
<dbReference type="InterPro" id="IPR011006">
    <property type="entry name" value="CheY-like_superfamily"/>
</dbReference>
<dbReference type="STRING" id="1236976.JCM16418_2545"/>
<reference evidence="10 11" key="1">
    <citation type="journal article" date="2014" name="Genome Announc.">
        <title>Draft Genome Sequence of Paenibacillus pini JCM 16418T, Isolated from the Rhizosphere of Pine Tree.</title>
        <authorList>
            <person name="Yuki M."/>
            <person name="Oshima K."/>
            <person name="Suda W."/>
            <person name="Oshida Y."/>
            <person name="Kitamura K."/>
            <person name="Iida Y."/>
            <person name="Hattori M."/>
            <person name="Ohkuma M."/>
        </authorList>
    </citation>
    <scope>NUCLEOTIDE SEQUENCE [LARGE SCALE GENOMIC DNA]</scope>
    <source>
        <strain evidence="10 11">JCM 16418</strain>
    </source>
</reference>
<feature type="domain" description="Response regulatory" evidence="8">
    <location>
        <begin position="2"/>
        <end position="115"/>
    </location>
</feature>
<dbReference type="SMART" id="SM00448">
    <property type="entry name" value="REC"/>
    <property type="match status" value="1"/>
</dbReference>
<evidence type="ECO:0000256" key="3">
    <source>
        <dbReference type="ARBA" id="ARBA00023015"/>
    </source>
</evidence>
<gene>
    <name evidence="10" type="ORF">JCM16418_2545</name>
</gene>
<dbReference type="eggNOG" id="COG0745">
    <property type="taxonomic scope" value="Bacteria"/>
</dbReference>
<dbReference type="SUPFAM" id="SSF52172">
    <property type="entry name" value="CheY-like"/>
    <property type="match status" value="1"/>
</dbReference>